<evidence type="ECO:0000313" key="1">
    <source>
        <dbReference type="EMBL" id="WCL54422.1"/>
    </source>
</evidence>
<sequence>MEIAHVHQILQTEGLDTPTLRALIPNVDNYKVLLMQPQGVLEVDDAGVRNFDRDLARAQFGRFLTDACATQPDLIATPEYAMPWEVLSEAIKAGQTPEAERLWALGCESISHAELDALKAELEPHATLLYEGLEPDPDRFLDPLAYIFLAPVQQNQEETKLVVLIQFKTHPMADQDHFEVNGMQRGTRIYRFGGFAGQEISFVSLICSDALAFYDADAQAIYDRGMVLHIQLNPKPRQDQFRRYRDKLLQFQGDATELICLNWASDIRIRIGGNEINWQNISGSAWYLKPDKFDIRDETLHANHKLGLYYTWLQPLYVHALFFNYQPATYLVNATKVAHVGVPAVSSRRRGPQIARVSIWDNDSGAWAEQMAVKDGFSAIVGEAGSAKHDIQQISDQNPFAAERVMALCAGKIDETDDWHKVSNLDSCRIDTSEIIYRLTFCQDSDQSACEFRTARLKRCGHLWDILQDDAKIPPALADLREGFHLHWSPDAPHQNVVSGQGLKATVVYLGEDANLKQVEATTKRIAEFLQRRSSNLDESLQSRQRLAVWYRDENDQFVVYGTHNYTRIDKTADRSEFDIGRQG</sequence>
<organism evidence="1 2">
    <name type="scientific">Gimibacter soli</name>
    <dbReference type="NCBI Taxonomy" id="3024400"/>
    <lineage>
        <taxon>Bacteria</taxon>
        <taxon>Pseudomonadati</taxon>
        <taxon>Pseudomonadota</taxon>
        <taxon>Alphaproteobacteria</taxon>
        <taxon>Kordiimonadales</taxon>
        <taxon>Temperatibacteraceae</taxon>
        <taxon>Gimibacter</taxon>
    </lineage>
</organism>
<dbReference type="Proteomes" id="UP001217500">
    <property type="component" value="Chromosome"/>
</dbReference>
<accession>A0AAF0BLP9</accession>
<reference evidence="1" key="1">
    <citation type="submission" date="2023-01" db="EMBL/GenBank/DDBJ databases">
        <title>The genome sequence of Kordiimonadaceae bacterium 6D33.</title>
        <authorList>
            <person name="Liu Y."/>
        </authorList>
    </citation>
    <scope>NUCLEOTIDE SEQUENCE</scope>
    <source>
        <strain evidence="1">6D33</strain>
    </source>
</reference>
<dbReference type="AlphaFoldDB" id="A0AAF0BLP9"/>
<dbReference type="EMBL" id="CP116805">
    <property type="protein sequence ID" value="WCL54422.1"/>
    <property type="molecule type" value="Genomic_DNA"/>
</dbReference>
<evidence type="ECO:0000313" key="2">
    <source>
        <dbReference type="Proteomes" id="UP001217500"/>
    </source>
</evidence>
<dbReference type="RefSeq" id="WP_289504141.1">
    <property type="nucleotide sequence ID" value="NZ_CP116805.1"/>
</dbReference>
<protein>
    <submittedName>
        <fullName evidence="1">Uncharacterized protein</fullName>
    </submittedName>
</protein>
<dbReference type="KEGG" id="gso:PH603_01445"/>
<gene>
    <name evidence="1" type="ORF">PH603_01445</name>
</gene>
<name>A0AAF0BLP9_9PROT</name>
<proteinExistence type="predicted"/>
<keyword evidence="2" id="KW-1185">Reference proteome</keyword>